<dbReference type="InterPro" id="IPR040026">
    <property type="entry name" value="FliD"/>
</dbReference>
<organism evidence="8 9">
    <name type="scientific">Stakelama saccharophila</name>
    <dbReference type="NCBI Taxonomy" id="3075605"/>
    <lineage>
        <taxon>Bacteria</taxon>
        <taxon>Pseudomonadati</taxon>
        <taxon>Pseudomonadota</taxon>
        <taxon>Alphaproteobacteria</taxon>
        <taxon>Sphingomonadales</taxon>
        <taxon>Sphingomonadaceae</taxon>
        <taxon>Stakelama</taxon>
    </lineage>
</organism>
<feature type="domain" description="Flagellar hook-associated protein 2 C-terminal" evidence="7">
    <location>
        <begin position="237"/>
        <end position="460"/>
    </location>
</feature>
<reference evidence="8 9" key="1">
    <citation type="submission" date="2023-09" db="EMBL/GenBank/DDBJ databases">
        <authorList>
            <person name="Rey-Velasco X."/>
        </authorList>
    </citation>
    <scope>NUCLEOTIDE SEQUENCE [LARGE SCALE GENOMIC DNA]</scope>
    <source>
        <strain evidence="8 9">W311</strain>
    </source>
</reference>
<proteinExistence type="inferred from homology"/>
<evidence type="ECO:0000256" key="5">
    <source>
        <dbReference type="RuleBase" id="RU362066"/>
    </source>
</evidence>
<evidence type="ECO:0000313" key="8">
    <source>
        <dbReference type="EMBL" id="WNO53707.1"/>
    </source>
</evidence>
<evidence type="ECO:0000256" key="3">
    <source>
        <dbReference type="ARBA" id="ARBA00023054"/>
    </source>
</evidence>
<evidence type="ECO:0000256" key="4">
    <source>
        <dbReference type="ARBA" id="ARBA00023143"/>
    </source>
</evidence>
<dbReference type="PANTHER" id="PTHR30288:SF0">
    <property type="entry name" value="FLAGELLAR HOOK-ASSOCIATED PROTEIN 2"/>
    <property type="match status" value="1"/>
</dbReference>
<dbReference type="Pfam" id="PF02465">
    <property type="entry name" value="FliD_N"/>
    <property type="match status" value="1"/>
</dbReference>
<keyword evidence="8" id="KW-0969">Cilium</keyword>
<keyword evidence="9" id="KW-1185">Reference proteome</keyword>
<dbReference type="InterPro" id="IPR010809">
    <property type="entry name" value="FliD_C"/>
</dbReference>
<evidence type="ECO:0000259" key="6">
    <source>
        <dbReference type="Pfam" id="PF02465"/>
    </source>
</evidence>
<keyword evidence="4 5" id="KW-0975">Bacterial flagellum</keyword>
<dbReference type="PANTHER" id="PTHR30288">
    <property type="entry name" value="FLAGELLAR CAP/ASSEMBLY PROTEIN FLID"/>
    <property type="match status" value="1"/>
</dbReference>
<keyword evidence="8" id="KW-0966">Cell projection</keyword>
<comment type="similarity">
    <text evidence="1 5">Belongs to the FliD family.</text>
</comment>
<evidence type="ECO:0000256" key="2">
    <source>
        <dbReference type="ARBA" id="ARBA00011255"/>
    </source>
</evidence>
<dbReference type="EMBL" id="CP135076">
    <property type="protein sequence ID" value="WNO53707.1"/>
    <property type="molecule type" value="Genomic_DNA"/>
</dbReference>
<dbReference type="Pfam" id="PF07195">
    <property type="entry name" value="FliD_C"/>
    <property type="match status" value="1"/>
</dbReference>
<evidence type="ECO:0000313" key="9">
    <source>
        <dbReference type="Proteomes" id="UP001302249"/>
    </source>
</evidence>
<comment type="function">
    <text evidence="5">Required for morphogenesis and for the elongation of the flagellar filament by facilitating polymerization of the flagellin monomers at the tip of growing filament. Forms a capping structure, which prevents flagellin subunits (transported through the central channel of the flagellum) from leaking out without polymerization at the distal end.</text>
</comment>
<protein>
    <recommendedName>
        <fullName evidence="5">Flagellar hook-associated protein 2</fullName>
        <shortName evidence="5">HAP2</shortName>
    </recommendedName>
    <alternativeName>
        <fullName evidence="5">Flagellar cap protein</fullName>
    </alternativeName>
</protein>
<keyword evidence="5" id="KW-0964">Secreted</keyword>
<comment type="subunit">
    <text evidence="2 5">Homopentamer.</text>
</comment>
<dbReference type="InterPro" id="IPR003481">
    <property type="entry name" value="FliD_N"/>
</dbReference>
<comment type="subcellular location">
    <subcellularLocation>
        <location evidence="5">Secreted</location>
    </subcellularLocation>
    <subcellularLocation>
        <location evidence="5">Bacterial flagellum</location>
    </subcellularLocation>
</comment>
<keyword evidence="3" id="KW-0175">Coiled coil</keyword>
<dbReference type="RefSeq" id="WP_313915420.1">
    <property type="nucleotide sequence ID" value="NZ_CP135076.1"/>
</dbReference>
<evidence type="ECO:0000259" key="7">
    <source>
        <dbReference type="Pfam" id="PF07195"/>
    </source>
</evidence>
<feature type="domain" description="Flagellar hook-associated protein 2 N-terminal" evidence="6">
    <location>
        <begin position="13"/>
        <end position="111"/>
    </location>
</feature>
<keyword evidence="8" id="KW-0282">Flagellum</keyword>
<gene>
    <name evidence="8" type="primary">fliD</name>
    <name evidence="8" type="ORF">RPR59_00090</name>
</gene>
<accession>A0ABZ0B8E9</accession>
<dbReference type="Proteomes" id="UP001302249">
    <property type="component" value="Chromosome"/>
</dbReference>
<sequence>MTDSILNALGTGSGIDTKSMIESLVDAQFAAKDQQLSTRIDTLNTRISGVSELKSGIRGFADALNALAEGGSLTSQPSSSDSAIVQVSTLPGAKLSGLDTSLEVQQLAKAQVVNSGAFADSSATVGKGTLTLTFGTATVDAGGAMTGFTAGGASAVDITIDDSNSSLDGIAAAINAKNAGVTASIVSDADGARLILKGQTGAEQAFTLTATEDATAPGLSALNVGTGASGTTVSTAAQDALVTVDGVSLKRSTNQVKDLIAGVQLDLRSASPGTTVTIGSSLPTANLRQAVVNFVDTYNSLMASVQSHLDPKTGDLTSDTATKSLRQSLSQLTVVNLVNDGVAGEPSTLAEIGVGTNRDGTLSVNTDVLDKMLTSHADTVEKMFSPGLLSTGDGLPAALEAIATRATSSFFGLGASEKLYNSQIDDATEAQEEAAADATQMRERLTQQFASMDAKVAAYKSTQTFLENQIEAWNADS</sequence>
<name>A0ABZ0B8E9_9SPHN</name>
<evidence type="ECO:0000256" key="1">
    <source>
        <dbReference type="ARBA" id="ARBA00009764"/>
    </source>
</evidence>